<evidence type="ECO:0000256" key="7">
    <source>
        <dbReference type="RuleBase" id="RU363032"/>
    </source>
</evidence>
<evidence type="ECO:0000256" key="1">
    <source>
        <dbReference type="ARBA" id="ARBA00004651"/>
    </source>
</evidence>
<dbReference type="OrthoDB" id="9783218at2"/>
<dbReference type="InterPro" id="IPR000515">
    <property type="entry name" value="MetI-like"/>
</dbReference>
<proteinExistence type="inferred from homology"/>
<dbReference type="Pfam" id="PF00528">
    <property type="entry name" value="BPD_transp_1"/>
    <property type="match status" value="1"/>
</dbReference>
<feature type="transmembrane region" description="Helical" evidence="7">
    <location>
        <begin position="114"/>
        <end position="140"/>
    </location>
</feature>
<keyword evidence="5 7" id="KW-1133">Transmembrane helix</keyword>
<evidence type="ECO:0000256" key="6">
    <source>
        <dbReference type="ARBA" id="ARBA00023136"/>
    </source>
</evidence>
<dbReference type="eggNOG" id="COG1173">
    <property type="taxonomic scope" value="Bacteria"/>
</dbReference>
<dbReference type="Gene3D" id="1.10.3720.10">
    <property type="entry name" value="MetI-like"/>
    <property type="match status" value="1"/>
</dbReference>
<evidence type="ECO:0000256" key="4">
    <source>
        <dbReference type="ARBA" id="ARBA00022692"/>
    </source>
</evidence>
<evidence type="ECO:0000256" key="2">
    <source>
        <dbReference type="ARBA" id="ARBA00022448"/>
    </source>
</evidence>
<dbReference type="PANTHER" id="PTHR43386">
    <property type="entry name" value="OLIGOPEPTIDE TRANSPORT SYSTEM PERMEASE PROTEIN APPC"/>
    <property type="match status" value="1"/>
</dbReference>
<dbReference type="RefSeq" id="WP_077216525.1">
    <property type="nucleotide sequence ID" value="NZ_FSRH01000006.1"/>
</dbReference>
<dbReference type="AlphaFoldDB" id="A0A069RHS3"/>
<dbReference type="CDD" id="cd06261">
    <property type="entry name" value="TM_PBP2"/>
    <property type="match status" value="1"/>
</dbReference>
<evidence type="ECO:0000256" key="5">
    <source>
        <dbReference type="ARBA" id="ARBA00022989"/>
    </source>
</evidence>
<feature type="transmembrane region" description="Helical" evidence="7">
    <location>
        <begin position="234"/>
        <end position="259"/>
    </location>
</feature>
<dbReference type="PROSITE" id="PS50928">
    <property type="entry name" value="ABC_TM1"/>
    <property type="match status" value="1"/>
</dbReference>
<dbReference type="PANTHER" id="PTHR43386:SF22">
    <property type="entry name" value="OLIGOPEPTIDE TRANSPORT SYSTEM PERMEASE PROTEIN OPPC"/>
    <property type="match status" value="1"/>
</dbReference>
<feature type="transmembrane region" description="Helical" evidence="7">
    <location>
        <begin position="284"/>
        <end position="305"/>
    </location>
</feature>
<evidence type="ECO:0000259" key="8">
    <source>
        <dbReference type="PROSITE" id="PS50928"/>
    </source>
</evidence>
<dbReference type="EMBL" id="JJMM01000010">
    <property type="protein sequence ID" value="KDR95685.1"/>
    <property type="molecule type" value="Genomic_DNA"/>
</dbReference>
<comment type="similarity">
    <text evidence="7">Belongs to the binding-protein-dependent transport system permease family.</text>
</comment>
<organism evidence="9 10">
    <name type="scientific">Peptoclostridium litorale DSM 5388</name>
    <dbReference type="NCBI Taxonomy" id="1121324"/>
    <lineage>
        <taxon>Bacteria</taxon>
        <taxon>Bacillati</taxon>
        <taxon>Bacillota</taxon>
        <taxon>Clostridia</taxon>
        <taxon>Peptostreptococcales</taxon>
        <taxon>Peptoclostridiaceae</taxon>
        <taxon>Peptoclostridium</taxon>
    </lineage>
</organism>
<keyword evidence="4 7" id="KW-0812">Transmembrane</keyword>
<feature type="transmembrane region" description="Helical" evidence="7">
    <location>
        <begin position="177"/>
        <end position="195"/>
    </location>
</feature>
<dbReference type="InterPro" id="IPR025966">
    <property type="entry name" value="OppC_N"/>
</dbReference>
<comment type="subcellular location">
    <subcellularLocation>
        <location evidence="1 7">Cell membrane</location>
        <topology evidence="1 7">Multi-pass membrane protein</topology>
    </subcellularLocation>
</comment>
<feature type="domain" description="ABC transmembrane type-1" evidence="8">
    <location>
        <begin position="112"/>
        <end position="302"/>
    </location>
</feature>
<evidence type="ECO:0000256" key="3">
    <source>
        <dbReference type="ARBA" id="ARBA00022475"/>
    </source>
</evidence>
<dbReference type="InterPro" id="IPR050366">
    <property type="entry name" value="BP-dependent_transpt_permease"/>
</dbReference>
<sequence>MSTENIDLNKGSVDSSMWNLVSQEEKDSERIVRPSMTYWQDVWRRLKANKVAMGSMFFLFILLAAAVIGPIASKYSYSDQNLMMANQLPSSEHWFGTDSLGRDLFVRVLYGARISLTVGFVASVINLFIGVLYGGIAGYIGGKIDNIMMRAIDILYTIPLMLYVILLMVVFGGGGLGSILIALGLVYWIGMARIVRGQILSLKEQEYVMAAKTLGASDFRILLRHLIPNAMGPIIITMTMSIPTAIFTEAFLSFIGLGVSAPKASWGVLANDALSSLSVYPHQLFFPALAISITMLAFNFLGDGLRDALDPRMRK</sequence>
<comment type="caution">
    <text evidence="9">The sequence shown here is derived from an EMBL/GenBank/DDBJ whole genome shotgun (WGS) entry which is preliminary data.</text>
</comment>
<reference evidence="9 10" key="1">
    <citation type="submission" date="2014-03" db="EMBL/GenBank/DDBJ databases">
        <title>Genome sequence of Clostridium litorale W6, DSM 5388.</title>
        <authorList>
            <person name="Poehlein A."/>
            <person name="Jagirdar A."/>
            <person name="Khonsari B."/>
            <person name="Chibani C.M."/>
            <person name="Gutierrez Gutierrez D.A."/>
            <person name="Davydova E."/>
            <person name="Alghaithi H.S."/>
            <person name="Nair K.P."/>
            <person name="Dhamotharan K."/>
            <person name="Chandran L."/>
            <person name="G W."/>
            <person name="Daniel R."/>
        </authorList>
    </citation>
    <scope>NUCLEOTIDE SEQUENCE [LARGE SCALE GENOMIC DNA]</scope>
    <source>
        <strain evidence="9 10">W6</strain>
    </source>
</reference>
<gene>
    <name evidence="9" type="primary">dppC</name>
    <name evidence="9" type="ORF">CLIT_10c04120</name>
</gene>
<accession>A0A069RHS3</accession>
<dbReference type="GO" id="GO:0055085">
    <property type="term" value="P:transmembrane transport"/>
    <property type="evidence" value="ECO:0007669"/>
    <property type="project" value="InterPro"/>
</dbReference>
<dbReference type="SUPFAM" id="SSF161098">
    <property type="entry name" value="MetI-like"/>
    <property type="match status" value="1"/>
</dbReference>
<dbReference type="Proteomes" id="UP000027946">
    <property type="component" value="Unassembled WGS sequence"/>
</dbReference>
<protein>
    <submittedName>
        <fullName evidence="9">Dipeptide transport system permease protein DppC</fullName>
    </submittedName>
</protein>
<feature type="transmembrane region" description="Helical" evidence="7">
    <location>
        <begin position="51"/>
        <end position="72"/>
    </location>
</feature>
<dbReference type="InterPro" id="IPR035906">
    <property type="entry name" value="MetI-like_sf"/>
</dbReference>
<feature type="transmembrane region" description="Helical" evidence="7">
    <location>
        <begin position="152"/>
        <end position="171"/>
    </location>
</feature>
<dbReference type="STRING" id="1121324.CLIT_10c04120"/>
<evidence type="ECO:0000313" key="10">
    <source>
        <dbReference type="Proteomes" id="UP000027946"/>
    </source>
</evidence>
<keyword evidence="3" id="KW-1003">Cell membrane</keyword>
<keyword evidence="10" id="KW-1185">Reference proteome</keyword>
<dbReference type="Pfam" id="PF12911">
    <property type="entry name" value="OppC_N"/>
    <property type="match status" value="1"/>
</dbReference>
<keyword evidence="2 7" id="KW-0813">Transport</keyword>
<name>A0A069RHS3_PEPLI</name>
<keyword evidence="6 7" id="KW-0472">Membrane</keyword>
<evidence type="ECO:0000313" key="9">
    <source>
        <dbReference type="EMBL" id="KDR95685.1"/>
    </source>
</evidence>
<dbReference type="GO" id="GO:0005886">
    <property type="term" value="C:plasma membrane"/>
    <property type="evidence" value="ECO:0007669"/>
    <property type="project" value="UniProtKB-SubCell"/>
</dbReference>